<name>A0AAQ3LZI6_9PEZI</name>
<proteinExistence type="inferred from homology"/>
<evidence type="ECO:0000256" key="3">
    <source>
        <dbReference type="ARBA" id="ARBA00022448"/>
    </source>
</evidence>
<dbReference type="SUPFAM" id="SSF47616">
    <property type="entry name" value="GST C-terminal domain-like"/>
    <property type="match status" value="1"/>
</dbReference>
<dbReference type="CDD" id="cd03193">
    <property type="entry name" value="GST_C_Metaxin"/>
    <property type="match status" value="1"/>
</dbReference>
<keyword evidence="12" id="KW-1185">Reference proteome</keyword>
<comment type="similarity">
    <text evidence="2">Belongs to the metaxin family.</text>
</comment>
<evidence type="ECO:0000256" key="6">
    <source>
        <dbReference type="ARBA" id="ARBA00023128"/>
    </source>
</evidence>
<evidence type="ECO:0000256" key="5">
    <source>
        <dbReference type="ARBA" id="ARBA00022927"/>
    </source>
</evidence>
<comment type="subcellular location">
    <subcellularLocation>
        <location evidence="1">Mitochondrion outer membrane</location>
    </subcellularLocation>
</comment>
<evidence type="ECO:0000313" key="12">
    <source>
        <dbReference type="Proteomes" id="UP001303373"/>
    </source>
</evidence>
<feature type="chain" id="PRO_5042867554" evidence="8">
    <location>
        <begin position="18"/>
        <end position="450"/>
    </location>
</feature>
<feature type="domain" description="Metaxin glutathione S-transferase" evidence="10">
    <location>
        <begin position="214"/>
        <end position="276"/>
    </location>
</feature>
<dbReference type="GO" id="GO:0007005">
    <property type="term" value="P:mitochondrion organization"/>
    <property type="evidence" value="ECO:0007669"/>
    <property type="project" value="TreeGrafter"/>
</dbReference>
<dbReference type="AlphaFoldDB" id="A0AAQ3LZI6"/>
<dbReference type="GO" id="GO:0015031">
    <property type="term" value="P:protein transport"/>
    <property type="evidence" value="ECO:0007669"/>
    <property type="project" value="UniProtKB-KW"/>
</dbReference>
<dbReference type="Proteomes" id="UP001303373">
    <property type="component" value="Chromosome 2"/>
</dbReference>
<dbReference type="PANTHER" id="PTHR12289">
    <property type="entry name" value="METAXIN RELATED"/>
    <property type="match status" value="1"/>
</dbReference>
<keyword evidence="8" id="KW-0732">Signal</keyword>
<dbReference type="Pfam" id="PF10568">
    <property type="entry name" value="Tom37"/>
    <property type="match status" value="1"/>
</dbReference>
<evidence type="ECO:0000256" key="2">
    <source>
        <dbReference type="ARBA" id="ARBA00009170"/>
    </source>
</evidence>
<evidence type="ECO:0000256" key="1">
    <source>
        <dbReference type="ARBA" id="ARBA00004294"/>
    </source>
</evidence>
<gene>
    <name evidence="11" type="ORF">R9X50_00170800</name>
</gene>
<dbReference type="PANTHER" id="PTHR12289:SF41">
    <property type="entry name" value="FAILED AXON CONNECTIONS-RELATED"/>
    <property type="match status" value="1"/>
</dbReference>
<accession>A0AAQ3LZI6</accession>
<evidence type="ECO:0000313" key="11">
    <source>
        <dbReference type="EMBL" id="WPG98908.1"/>
    </source>
</evidence>
<dbReference type="Gene3D" id="1.20.1050.10">
    <property type="match status" value="1"/>
</dbReference>
<evidence type="ECO:0000259" key="9">
    <source>
        <dbReference type="Pfam" id="PF10568"/>
    </source>
</evidence>
<dbReference type="InterPro" id="IPR033468">
    <property type="entry name" value="Metaxin_GST"/>
</dbReference>
<organism evidence="11 12">
    <name type="scientific">Acrodontium crateriforme</name>
    <dbReference type="NCBI Taxonomy" id="150365"/>
    <lineage>
        <taxon>Eukaryota</taxon>
        <taxon>Fungi</taxon>
        <taxon>Dikarya</taxon>
        <taxon>Ascomycota</taxon>
        <taxon>Pezizomycotina</taxon>
        <taxon>Dothideomycetes</taxon>
        <taxon>Dothideomycetidae</taxon>
        <taxon>Mycosphaerellales</taxon>
        <taxon>Teratosphaeriaceae</taxon>
        <taxon>Acrodontium</taxon>
    </lineage>
</organism>
<feature type="domain" description="Mitochondrial outer membrane transport complex Sam37/metaxin N-terminal" evidence="9">
    <location>
        <begin position="19"/>
        <end position="136"/>
    </location>
</feature>
<dbReference type="InterPro" id="IPR019564">
    <property type="entry name" value="Sam37/metaxin_N"/>
</dbReference>
<feature type="signal peptide" evidence="8">
    <location>
        <begin position="1"/>
        <end position="17"/>
    </location>
</feature>
<dbReference type="InterPro" id="IPR050931">
    <property type="entry name" value="Mito_Protein_Transport_Metaxin"/>
</dbReference>
<keyword evidence="6" id="KW-0496">Mitochondrion</keyword>
<keyword evidence="3" id="KW-0813">Transport</keyword>
<protein>
    <submittedName>
        <fullName evidence="11">Metaxin-like protein</fullName>
    </submittedName>
</protein>
<evidence type="ECO:0000256" key="4">
    <source>
        <dbReference type="ARBA" id="ARBA00022787"/>
    </source>
</evidence>
<evidence type="ECO:0000256" key="8">
    <source>
        <dbReference type="SAM" id="SignalP"/>
    </source>
</evidence>
<dbReference type="InterPro" id="IPR036282">
    <property type="entry name" value="Glutathione-S-Trfase_C_sf"/>
</dbReference>
<reference evidence="11 12" key="1">
    <citation type="submission" date="2023-11" db="EMBL/GenBank/DDBJ databases">
        <title>An acidophilic fungus is an integral part of prey digestion in a carnivorous sundew plant.</title>
        <authorList>
            <person name="Tsai I.J."/>
        </authorList>
    </citation>
    <scope>NUCLEOTIDE SEQUENCE [LARGE SCALE GENOMIC DNA]</scope>
    <source>
        <strain evidence="11">169a</strain>
    </source>
</reference>
<evidence type="ECO:0000259" key="10">
    <source>
        <dbReference type="Pfam" id="PF17171"/>
    </source>
</evidence>
<keyword evidence="7" id="KW-0472">Membrane</keyword>
<keyword evidence="4" id="KW-1000">Mitochondrion outer membrane</keyword>
<evidence type="ECO:0000256" key="7">
    <source>
        <dbReference type="ARBA" id="ARBA00023136"/>
    </source>
</evidence>
<dbReference type="GO" id="GO:0001401">
    <property type="term" value="C:SAM complex"/>
    <property type="evidence" value="ECO:0007669"/>
    <property type="project" value="InterPro"/>
</dbReference>
<sequence>MHLFVLGPAFGLPAANAECIAAIALLQSQAIKDWSIVPTSTIEPTLPLLVDGQQHISGFRNIARYVEEKLSEDILISRPRDRADTSAITSFLESNAQPLVDISLYVSFENYRHTTRPAFTRILPWHANYIIPPKLRAGARIRTEHLGVASIDVDNVHEDMSNRPEGFDGVGKQEGFEKQTQQRASLLLPRKDTLKSLLQRPERAATFKLHALANNFFEALQELLGENDYFLGQELTSLDCLVYGHLSLMLYPKVEQDWLASTMRQKYKKLVAYTEFMHTKLNMQTNVDDVVALAKCQTVEDVVAYRQACGMALPWSPPATPSAVEIIRSTTRAILSNLPVMEESPVVTMTTQGKYAYLKSILPLALSLMTTAAIGGLYYAFTTRLLAWPTGEQVHIFGRKRLQDYGDLGDALSGLSLFSRQANQDAAFHAQEHPGNPVQVDVAIEGDVGR</sequence>
<dbReference type="EMBL" id="CP138581">
    <property type="protein sequence ID" value="WPG98908.1"/>
    <property type="molecule type" value="Genomic_DNA"/>
</dbReference>
<keyword evidence="5" id="KW-0653">Protein transport</keyword>
<dbReference type="Pfam" id="PF17171">
    <property type="entry name" value="GST_C_6"/>
    <property type="match status" value="1"/>
</dbReference>